<keyword evidence="3 6" id="KW-0812">Transmembrane</keyword>
<protein>
    <submittedName>
        <fullName evidence="7">Polysaccharide biosynthesis protein</fullName>
    </submittedName>
</protein>
<dbReference type="Pfam" id="PF01943">
    <property type="entry name" value="Polysacc_synt"/>
    <property type="match status" value="1"/>
</dbReference>
<dbReference type="AlphaFoldDB" id="A0A078KSX6"/>
<proteinExistence type="predicted"/>
<feature type="transmembrane region" description="Helical" evidence="6">
    <location>
        <begin position="360"/>
        <end position="379"/>
    </location>
</feature>
<gene>
    <name evidence="7" type="ORF">CCDG5_1153</name>
</gene>
<dbReference type="KEGG" id="ccel:CCDG5_1153"/>
<feature type="transmembrane region" description="Helical" evidence="6">
    <location>
        <begin position="282"/>
        <end position="308"/>
    </location>
</feature>
<feature type="transmembrane region" description="Helical" evidence="6">
    <location>
        <begin position="123"/>
        <end position="145"/>
    </location>
</feature>
<dbReference type="CDD" id="cd13124">
    <property type="entry name" value="MATE_SpoVB_like"/>
    <property type="match status" value="1"/>
</dbReference>
<dbReference type="InterPro" id="IPR002797">
    <property type="entry name" value="Polysacc_synth"/>
</dbReference>
<keyword evidence="4 6" id="KW-1133">Transmembrane helix</keyword>
<evidence type="ECO:0000256" key="2">
    <source>
        <dbReference type="ARBA" id="ARBA00022475"/>
    </source>
</evidence>
<organism evidence="7 8">
    <name type="scientific">[Clostridium] cellulosi</name>
    <dbReference type="NCBI Taxonomy" id="29343"/>
    <lineage>
        <taxon>Bacteria</taxon>
        <taxon>Bacillati</taxon>
        <taxon>Bacillota</taxon>
        <taxon>Clostridia</taxon>
        <taxon>Eubacteriales</taxon>
        <taxon>Oscillospiraceae</taxon>
        <taxon>Oscillospiraceae incertae sedis</taxon>
    </lineage>
</organism>
<comment type="subcellular location">
    <subcellularLocation>
        <location evidence="1">Cell membrane</location>
        <topology evidence="1">Multi-pass membrane protein</topology>
    </subcellularLocation>
</comment>
<feature type="transmembrane region" description="Helical" evidence="6">
    <location>
        <begin position="418"/>
        <end position="439"/>
    </location>
</feature>
<feature type="transmembrane region" description="Helical" evidence="6">
    <location>
        <begin position="230"/>
        <end position="254"/>
    </location>
</feature>
<keyword evidence="5 6" id="KW-0472">Membrane</keyword>
<evidence type="ECO:0000313" key="7">
    <source>
        <dbReference type="EMBL" id="CDZ24270.1"/>
    </source>
</evidence>
<keyword evidence="8" id="KW-1185">Reference proteome</keyword>
<evidence type="ECO:0000256" key="6">
    <source>
        <dbReference type="SAM" id="Phobius"/>
    </source>
</evidence>
<dbReference type="PATRIC" id="fig|29343.3.peg.1212"/>
<reference evidence="8" key="1">
    <citation type="submission" date="2014-07" db="EMBL/GenBank/DDBJ databases">
        <authorList>
            <person name="Wibberg D."/>
        </authorList>
    </citation>
    <scope>NUCLEOTIDE SEQUENCE [LARGE SCALE GENOMIC DNA]</scope>
    <source>
        <strain evidence="8">DG5</strain>
    </source>
</reference>
<feature type="transmembrane region" description="Helical" evidence="6">
    <location>
        <begin position="189"/>
        <end position="209"/>
    </location>
</feature>
<evidence type="ECO:0000256" key="5">
    <source>
        <dbReference type="ARBA" id="ARBA00023136"/>
    </source>
</evidence>
<feature type="transmembrane region" description="Helical" evidence="6">
    <location>
        <begin position="391"/>
        <end position="412"/>
    </location>
</feature>
<dbReference type="PANTHER" id="PTHR30250">
    <property type="entry name" value="PST FAMILY PREDICTED COLANIC ACID TRANSPORTER"/>
    <property type="match status" value="1"/>
</dbReference>
<dbReference type="Proteomes" id="UP000032431">
    <property type="component" value="Chromosome I"/>
</dbReference>
<evidence type="ECO:0000256" key="3">
    <source>
        <dbReference type="ARBA" id="ARBA00022692"/>
    </source>
</evidence>
<dbReference type="OrthoDB" id="9775950at2"/>
<feature type="transmembrane region" description="Helical" evidence="6">
    <location>
        <begin position="94"/>
        <end position="117"/>
    </location>
</feature>
<dbReference type="STRING" id="29343.CCDG5_1153"/>
<feature type="transmembrane region" description="Helical" evidence="6">
    <location>
        <begin position="482"/>
        <end position="504"/>
    </location>
</feature>
<accession>A0A078KSX6</accession>
<evidence type="ECO:0000313" key="8">
    <source>
        <dbReference type="Proteomes" id="UP000032431"/>
    </source>
</evidence>
<name>A0A078KSX6_9FIRM</name>
<dbReference type="PANTHER" id="PTHR30250:SF21">
    <property type="entry name" value="LIPID II FLIPPASE MURJ"/>
    <property type="match status" value="1"/>
</dbReference>
<evidence type="ECO:0000256" key="1">
    <source>
        <dbReference type="ARBA" id="ARBA00004651"/>
    </source>
</evidence>
<feature type="transmembrane region" description="Helical" evidence="6">
    <location>
        <begin position="157"/>
        <end position="177"/>
    </location>
</feature>
<dbReference type="PIRSF" id="PIRSF038958">
    <property type="entry name" value="PG_synth_SpoVB"/>
    <property type="match status" value="1"/>
</dbReference>
<dbReference type="InterPro" id="IPR050833">
    <property type="entry name" value="Poly_Biosynth_Transport"/>
</dbReference>
<evidence type="ECO:0000256" key="4">
    <source>
        <dbReference type="ARBA" id="ARBA00022989"/>
    </source>
</evidence>
<dbReference type="InterPro" id="IPR024923">
    <property type="entry name" value="PG_synth_SpoVB"/>
</dbReference>
<feature type="transmembrane region" description="Helical" evidence="6">
    <location>
        <begin position="50"/>
        <end position="73"/>
    </location>
</feature>
<feature type="transmembrane region" description="Helical" evidence="6">
    <location>
        <begin position="12"/>
        <end position="30"/>
    </location>
</feature>
<dbReference type="EMBL" id="LM995447">
    <property type="protein sequence ID" value="CDZ24270.1"/>
    <property type="molecule type" value="Genomic_DNA"/>
</dbReference>
<keyword evidence="2" id="KW-1003">Cell membrane</keyword>
<sequence length="540" mass="58578">MPRSTRSSVVKGTMILIVGNIIVKIIGAFFKLPLANIIGADGMGLYNSSFTVYDIFLVLSTSGYTLAISKMVSTCYAYGKDGEALEILRITRNLLAVIGLAFSVIMFAGARIFAGLIGNTRSFYCILMLSPAVLLVSIMCSYRGYYQGTNDMIPTTVSQVIEAVVRLVVGLAASAYLKYKGFGMEIVAAGALAGITLGEFSSTFTLAMLHKFKRRGKRIRRINAARPARILKTLFATSIPIGISGIIISVINIIDNSILMHRLQYIGCSEQEANTLNGAFNMAYTVFSLPITVVMAVTTSVFPILSYAHACGNKVRIQKLVMASLRIIMIVSTATAAIFLSLSKPIVSIIYFGQPRDATIAAPLLILMSPAAILISIAVMTGTVLQAVDKLLVPSRSTIIGGSICLVINWYLIGNPKIGIYGVPIGICICYFIVSALNIIEIKRCGIKLKLKEIMMKPLLPSLVLAISLAVVYYMTYRTLGLIYATVLSLAVGLILYLTVLFTTKTIEKEDLDMIPGGKKIIKILEKLHFIDTKGTIKTY</sequence>
<dbReference type="HOGENOM" id="CLU_022017_2_1_9"/>
<feature type="transmembrane region" description="Helical" evidence="6">
    <location>
        <begin position="459"/>
        <end position="476"/>
    </location>
</feature>
<dbReference type="GO" id="GO:0005886">
    <property type="term" value="C:plasma membrane"/>
    <property type="evidence" value="ECO:0007669"/>
    <property type="project" value="UniProtKB-SubCell"/>
</dbReference>
<feature type="transmembrane region" description="Helical" evidence="6">
    <location>
        <begin position="320"/>
        <end position="340"/>
    </location>
</feature>